<evidence type="ECO:0000313" key="10">
    <source>
        <dbReference type="Proteomes" id="UP001583172"/>
    </source>
</evidence>
<comment type="subcellular location">
    <subcellularLocation>
        <location evidence="1">Nucleus</location>
    </subcellularLocation>
</comment>
<comment type="caution">
    <text evidence="9">The sequence shown here is derived from an EMBL/GenBank/DDBJ whole genome shotgun (WGS) entry which is preliminary data.</text>
</comment>
<keyword evidence="5" id="KW-0804">Transcription</keyword>
<evidence type="ECO:0000256" key="1">
    <source>
        <dbReference type="ARBA" id="ARBA00004123"/>
    </source>
</evidence>
<dbReference type="Gene3D" id="2.30.31.10">
    <property type="entry name" value="Transcriptional Coactivator Pc4, Chain A"/>
    <property type="match status" value="1"/>
</dbReference>
<dbReference type="PANTHER" id="PTHR13215">
    <property type="entry name" value="RNA POLYMERASE II TRANSCRIPTIONAL COACTIVATOR"/>
    <property type="match status" value="1"/>
</dbReference>
<feature type="region of interest" description="Disordered" evidence="7">
    <location>
        <begin position="112"/>
        <end position="163"/>
    </location>
</feature>
<evidence type="ECO:0000256" key="2">
    <source>
        <dbReference type="ARBA" id="ARBA00009001"/>
    </source>
</evidence>
<evidence type="ECO:0000256" key="7">
    <source>
        <dbReference type="SAM" id="MobiDB-lite"/>
    </source>
</evidence>
<proteinExistence type="inferred from homology"/>
<sequence length="163" mass="17711">MPFPKKKRQIESEAEEEPQVTKKSKSKASQSAKGTLTQGKDAEGNPYWEIGKNRRIGFSEFKGSTLVNIREFYTAPNGELKPGKKGISLTLEQYKALLKVLPELNASLQAEGHDVGSLPSGPGGTDEAASSKATKANKPKRSNIDATSEEDEGDQEEEEEGDE</sequence>
<feature type="region of interest" description="Disordered" evidence="7">
    <location>
        <begin position="1"/>
        <end position="48"/>
    </location>
</feature>
<protein>
    <recommendedName>
        <fullName evidence="8">Transcriptional coactivator p15 (PC4) C-terminal domain-containing protein</fullName>
    </recommendedName>
</protein>
<reference evidence="9 10" key="1">
    <citation type="journal article" date="2024" name="Commun. Biol.">
        <title>Comparative genomic analysis of thermophilic fungi reveals convergent evolutionary adaptations and gene losses.</title>
        <authorList>
            <person name="Steindorff A.S."/>
            <person name="Aguilar-Pontes M.V."/>
            <person name="Robinson A.J."/>
            <person name="Andreopoulos B."/>
            <person name="LaButti K."/>
            <person name="Kuo A."/>
            <person name="Mondo S."/>
            <person name="Riley R."/>
            <person name="Otillar R."/>
            <person name="Haridas S."/>
            <person name="Lipzen A."/>
            <person name="Grimwood J."/>
            <person name="Schmutz J."/>
            <person name="Clum A."/>
            <person name="Reid I.D."/>
            <person name="Moisan M.C."/>
            <person name="Butler G."/>
            <person name="Nguyen T.T.M."/>
            <person name="Dewar K."/>
            <person name="Conant G."/>
            <person name="Drula E."/>
            <person name="Henrissat B."/>
            <person name="Hansel C."/>
            <person name="Singer S."/>
            <person name="Hutchinson M.I."/>
            <person name="de Vries R.P."/>
            <person name="Natvig D.O."/>
            <person name="Powell A.J."/>
            <person name="Tsang A."/>
            <person name="Grigoriev I.V."/>
        </authorList>
    </citation>
    <scope>NUCLEOTIDE SEQUENCE [LARGE SCALE GENOMIC DNA]</scope>
    <source>
        <strain evidence="9 10">CBS 620.91</strain>
    </source>
</reference>
<evidence type="ECO:0000256" key="3">
    <source>
        <dbReference type="ARBA" id="ARBA00023015"/>
    </source>
</evidence>
<evidence type="ECO:0000256" key="6">
    <source>
        <dbReference type="ARBA" id="ARBA00023242"/>
    </source>
</evidence>
<dbReference type="Pfam" id="PF02229">
    <property type="entry name" value="PC4"/>
    <property type="match status" value="1"/>
</dbReference>
<dbReference type="EMBL" id="JAZGSY010000536">
    <property type="protein sequence ID" value="KAL1835790.1"/>
    <property type="molecule type" value="Genomic_DNA"/>
</dbReference>
<evidence type="ECO:0000313" key="9">
    <source>
        <dbReference type="EMBL" id="KAL1835790.1"/>
    </source>
</evidence>
<keyword evidence="3" id="KW-0805">Transcription regulation</keyword>
<keyword evidence="10" id="KW-1185">Reference proteome</keyword>
<feature type="domain" description="Transcriptional coactivator p15 (PC4) C-terminal" evidence="8">
    <location>
        <begin position="48"/>
        <end position="99"/>
    </location>
</feature>
<organism evidence="9 10">
    <name type="scientific">Humicola insolens</name>
    <name type="common">Soft-rot fungus</name>
    <dbReference type="NCBI Taxonomy" id="85995"/>
    <lineage>
        <taxon>Eukaryota</taxon>
        <taxon>Fungi</taxon>
        <taxon>Dikarya</taxon>
        <taxon>Ascomycota</taxon>
        <taxon>Pezizomycotina</taxon>
        <taxon>Sordariomycetes</taxon>
        <taxon>Sordariomycetidae</taxon>
        <taxon>Sordariales</taxon>
        <taxon>Chaetomiaceae</taxon>
        <taxon>Mycothermus</taxon>
    </lineage>
</organism>
<feature type="compositionally biased region" description="Acidic residues" evidence="7">
    <location>
        <begin position="147"/>
        <end position="163"/>
    </location>
</feature>
<keyword evidence="6" id="KW-0539">Nucleus</keyword>
<dbReference type="Proteomes" id="UP001583172">
    <property type="component" value="Unassembled WGS sequence"/>
</dbReference>
<name>A0ABR3V1Y8_HUMIN</name>
<evidence type="ECO:0000259" key="8">
    <source>
        <dbReference type="Pfam" id="PF02229"/>
    </source>
</evidence>
<dbReference type="InterPro" id="IPR045125">
    <property type="entry name" value="Sub1/Tcp4-like"/>
</dbReference>
<keyword evidence="4" id="KW-0238">DNA-binding</keyword>
<dbReference type="InterPro" id="IPR003173">
    <property type="entry name" value="PC4_C"/>
</dbReference>
<accession>A0ABR3V1Y8</accession>
<dbReference type="SUPFAM" id="SSF54447">
    <property type="entry name" value="ssDNA-binding transcriptional regulator domain"/>
    <property type="match status" value="1"/>
</dbReference>
<gene>
    <name evidence="9" type="ORF">VTJ49DRAFT_6054</name>
</gene>
<comment type="similarity">
    <text evidence="2">Belongs to the transcriptional coactivator PC4 family.</text>
</comment>
<evidence type="ECO:0000256" key="4">
    <source>
        <dbReference type="ARBA" id="ARBA00023125"/>
    </source>
</evidence>
<dbReference type="InterPro" id="IPR009044">
    <property type="entry name" value="ssDNA-bd_transcriptional_reg"/>
</dbReference>
<evidence type="ECO:0000256" key="5">
    <source>
        <dbReference type="ARBA" id="ARBA00023163"/>
    </source>
</evidence>